<dbReference type="EMBL" id="RJSE01000007">
    <property type="protein sequence ID" value="RNL62872.1"/>
    <property type="molecule type" value="Genomic_DNA"/>
</dbReference>
<feature type="compositionally biased region" description="Basic and acidic residues" evidence="2">
    <location>
        <begin position="35"/>
        <end position="52"/>
    </location>
</feature>
<feature type="region of interest" description="Disordered" evidence="2">
    <location>
        <begin position="1"/>
        <end position="67"/>
    </location>
</feature>
<dbReference type="Pfam" id="PF01381">
    <property type="entry name" value="HTH_3"/>
    <property type="match status" value="1"/>
</dbReference>
<accession>A0A3N0CHE3</accession>
<keyword evidence="1" id="KW-0238">DNA-binding</keyword>
<dbReference type="CDD" id="cd00093">
    <property type="entry name" value="HTH_XRE"/>
    <property type="match status" value="1"/>
</dbReference>
<gene>
    <name evidence="4" type="ORF">EFK50_14155</name>
</gene>
<feature type="compositionally biased region" description="Low complexity" evidence="2">
    <location>
        <begin position="1"/>
        <end position="17"/>
    </location>
</feature>
<dbReference type="Gene3D" id="1.10.260.40">
    <property type="entry name" value="lambda repressor-like DNA-binding domains"/>
    <property type="match status" value="1"/>
</dbReference>
<dbReference type="PROSITE" id="PS50943">
    <property type="entry name" value="HTH_CROC1"/>
    <property type="match status" value="1"/>
</dbReference>
<evidence type="ECO:0000313" key="4">
    <source>
        <dbReference type="EMBL" id="RNL62872.1"/>
    </source>
</evidence>
<dbReference type="GO" id="GO:0003700">
    <property type="term" value="F:DNA-binding transcription factor activity"/>
    <property type="evidence" value="ECO:0007669"/>
    <property type="project" value="TreeGrafter"/>
</dbReference>
<dbReference type="Proteomes" id="UP000267128">
    <property type="component" value="Unassembled WGS sequence"/>
</dbReference>
<dbReference type="SMART" id="SM00530">
    <property type="entry name" value="HTH_XRE"/>
    <property type="match status" value="1"/>
</dbReference>
<evidence type="ECO:0000313" key="5">
    <source>
        <dbReference type="Proteomes" id="UP000267128"/>
    </source>
</evidence>
<comment type="caution">
    <text evidence="4">The sequence shown here is derived from an EMBL/GenBank/DDBJ whole genome shotgun (WGS) entry which is preliminary data.</text>
</comment>
<reference evidence="4 5" key="1">
    <citation type="submission" date="2018-11" db="EMBL/GenBank/DDBJ databases">
        <authorList>
            <person name="Li F."/>
        </authorList>
    </citation>
    <scope>NUCLEOTIDE SEQUENCE [LARGE SCALE GENOMIC DNA]</scope>
    <source>
        <strain evidence="4 5">Gsoil 097</strain>
    </source>
</reference>
<name>A0A3N0CHE3_9ACTN</name>
<proteinExistence type="predicted"/>
<evidence type="ECO:0000256" key="2">
    <source>
        <dbReference type="SAM" id="MobiDB-lite"/>
    </source>
</evidence>
<dbReference type="SUPFAM" id="SSF47413">
    <property type="entry name" value="lambda repressor-like DNA-binding domains"/>
    <property type="match status" value="1"/>
</dbReference>
<dbReference type="PANTHER" id="PTHR46797">
    <property type="entry name" value="HTH-TYPE TRANSCRIPTIONAL REGULATOR"/>
    <property type="match status" value="1"/>
</dbReference>
<sequence>MPTLTTTASSTTASCASQLGNRRDTKVPSASQPRENQDHAVQSRDSNARPRPDSSGQGQPPSEFGTRLRTYREESGLSLSALAERTKLSKGYLSSLENNHEPRRPSAEVLYALAQTLGVTMSDLMGRQLLPAASPEVPASLADFAEQEGLNQADISMLASIQFRGEQPRTSERWRYIYQSIRNSIQMDNNPSS</sequence>
<dbReference type="GO" id="GO:0005829">
    <property type="term" value="C:cytosol"/>
    <property type="evidence" value="ECO:0007669"/>
    <property type="project" value="TreeGrafter"/>
</dbReference>
<dbReference type="InterPro" id="IPR010982">
    <property type="entry name" value="Lambda_DNA-bd_dom_sf"/>
</dbReference>
<dbReference type="InterPro" id="IPR050807">
    <property type="entry name" value="TransReg_Diox_bact_type"/>
</dbReference>
<protein>
    <submittedName>
        <fullName evidence="4">Helix-turn-helix domain-containing protein</fullName>
    </submittedName>
</protein>
<evidence type="ECO:0000256" key="1">
    <source>
        <dbReference type="ARBA" id="ARBA00023125"/>
    </source>
</evidence>
<dbReference type="GO" id="GO:0003677">
    <property type="term" value="F:DNA binding"/>
    <property type="evidence" value="ECO:0007669"/>
    <property type="project" value="UniProtKB-KW"/>
</dbReference>
<feature type="domain" description="HTH cro/C1-type" evidence="3">
    <location>
        <begin position="68"/>
        <end position="124"/>
    </location>
</feature>
<dbReference type="InterPro" id="IPR001387">
    <property type="entry name" value="Cro/C1-type_HTH"/>
</dbReference>
<organism evidence="4 5">
    <name type="scientific">Nocardioides marmoriginsengisoli</name>
    <dbReference type="NCBI Taxonomy" id="661483"/>
    <lineage>
        <taxon>Bacteria</taxon>
        <taxon>Bacillati</taxon>
        <taxon>Actinomycetota</taxon>
        <taxon>Actinomycetes</taxon>
        <taxon>Propionibacteriales</taxon>
        <taxon>Nocardioidaceae</taxon>
        <taxon>Nocardioides</taxon>
    </lineage>
</organism>
<dbReference type="AlphaFoldDB" id="A0A3N0CHE3"/>
<dbReference type="OrthoDB" id="3172468at2"/>
<evidence type="ECO:0000259" key="3">
    <source>
        <dbReference type="PROSITE" id="PS50943"/>
    </source>
</evidence>
<keyword evidence="5" id="KW-1185">Reference proteome</keyword>
<dbReference type="PANTHER" id="PTHR46797:SF1">
    <property type="entry name" value="METHYLPHOSPHONATE SYNTHASE"/>
    <property type="match status" value="1"/>
</dbReference>